<organism evidence="6 7">
    <name type="scientific">Leifsonella bigeumensis</name>
    <dbReference type="NCBI Taxonomy" id="433643"/>
    <lineage>
        <taxon>Bacteria</taxon>
        <taxon>Bacillati</taxon>
        <taxon>Actinomycetota</taxon>
        <taxon>Actinomycetes</taxon>
        <taxon>Micrococcales</taxon>
        <taxon>Microbacteriaceae</taxon>
        <taxon>Leifsonella</taxon>
    </lineage>
</organism>
<dbReference type="InterPro" id="IPR000043">
    <property type="entry name" value="Adenosylhomocysteinase-like"/>
</dbReference>
<dbReference type="SUPFAM" id="SSF52283">
    <property type="entry name" value="Formate/glycerate dehydrogenase catalytic domain-like"/>
    <property type="match status" value="1"/>
</dbReference>
<proteinExistence type="inferred from homology"/>
<comment type="caution">
    <text evidence="6">The sequence shown here is derived from an EMBL/GenBank/DDBJ whole genome shotgun (WGS) entry which is preliminary data.</text>
</comment>
<dbReference type="PANTHER" id="PTHR23420:SF0">
    <property type="entry name" value="ADENOSYLHOMOCYSTEINASE"/>
    <property type="match status" value="1"/>
</dbReference>
<dbReference type="SMART" id="SM00997">
    <property type="entry name" value="AdoHcyase_NAD"/>
    <property type="match status" value="1"/>
</dbReference>
<dbReference type="InterPro" id="IPR042172">
    <property type="entry name" value="Adenosylhomocyst_ase-like_sf"/>
</dbReference>
<dbReference type="NCBIfam" id="NF004005">
    <property type="entry name" value="PRK05476.2-3"/>
    <property type="match status" value="1"/>
</dbReference>
<dbReference type="Pfam" id="PF05221">
    <property type="entry name" value="AdoHcyase"/>
    <property type="match status" value="1"/>
</dbReference>
<accession>A0ABP7FI17</accession>
<dbReference type="Gene3D" id="3.40.50.720">
    <property type="entry name" value="NAD(P)-binding Rossmann-like Domain"/>
    <property type="match status" value="1"/>
</dbReference>
<dbReference type="EMBL" id="BAABAE010000003">
    <property type="protein sequence ID" value="GAA3740194.1"/>
    <property type="molecule type" value="Genomic_DNA"/>
</dbReference>
<evidence type="ECO:0000256" key="3">
    <source>
        <dbReference type="ARBA" id="ARBA00022563"/>
    </source>
</evidence>
<dbReference type="Proteomes" id="UP001501004">
    <property type="component" value="Unassembled WGS sequence"/>
</dbReference>
<evidence type="ECO:0000313" key="6">
    <source>
        <dbReference type="EMBL" id="GAA3740194.1"/>
    </source>
</evidence>
<comment type="cofactor">
    <cofactor evidence="1">
        <name>NAD(+)</name>
        <dbReference type="ChEBI" id="CHEBI:57540"/>
    </cofactor>
</comment>
<dbReference type="RefSeq" id="WP_344755279.1">
    <property type="nucleotide sequence ID" value="NZ_BAABAE010000003.1"/>
</dbReference>
<evidence type="ECO:0000256" key="2">
    <source>
        <dbReference type="ARBA" id="ARBA00007122"/>
    </source>
</evidence>
<dbReference type="PANTHER" id="PTHR23420">
    <property type="entry name" value="ADENOSYLHOMOCYSTEINASE"/>
    <property type="match status" value="1"/>
</dbReference>
<evidence type="ECO:0000256" key="4">
    <source>
        <dbReference type="ARBA" id="ARBA00023027"/>
    </source>
</evidence>
<name>A0ABP7FI17_9MICO</name>
<keyword evidence="7" id="KW-1185">Reference proteome</keyword>
<sequence>MSLITEGAERIAWARQNMPLLAGLRSRFEAERPLEGRTIAMGLHVESKTAVLAELLVAGGASLSMAGSPGTTDDAVAAALRADLDIDVRGERAGTYADQLEHIAAILKTRPDILVDNGADLIAASLAADSHRVVAATEETTSGALRLRNELAGKVPFPVVIINDSPLKQIVENEKGIGPAVLDGFMRATNTIVGGRTFCVVGYGSCGRSLARTLRALNATVLLVEIDPIRALEAAYDGMLVMPLEQALPIADTVITITGRPGIIRPEHFPLFRDGAMLGNVGHFSTEIDVPGLRNAATTETRLAPHVVEYTLDSGKSIRLLARGEMLNLSAATGHPIEVMDVGFALQGHAVHALATSLADFVPGDQLVPRSIDLTIAHDILETMPAARWSR</sequence>
<protein>
    <submittedName>
        <fullName evidence="6">Adenosylhomocysteinase</fullName>
    </submittedName>
</protein>
<dbReference type="Gene3D" id="3.40.50.1480">
    <property type="entry name" value="Adenosylhomocysteinase-like"/>
    <property type="match status" value="1"/>
</dbReference>
<dbReference type="SUPFAM" id="SSF51735">
    <property type="entry name" value="NAD(P)-binding Rossmann-fold domains"/>
    <property type="match status" value="1"/>
</dbReference>
<evidence type="ECO:0000256" key="1">
    <source>
        <dbReference type="ARBA" id="ARBA00001911"/>
    </source>
</evidence>
<dbReference type="InterPro" id="IPR036291">
    <property type="entry name" value="NAD(P)-bd_dom_sf"/>
</dbReference>
<gene>
    <name evidence="6" type="primary">ahcY_3</name>
    <name evidence="6" type="ORF">GCM10022239_14810</name>
</gene>
<dbReference type="InterPro" id="IPR015878">
    <property type="entry name" value="Ado_hCys_hydrolase_NAD-bd"/>
</dbReference>
<reference evidence="7" key="1">
    <citation type="journal article" date="2019" name="Int. J. Syst. Evol. Microbiol.">
        <title>The Global Catalogue of Microorganisms (GCM) 10K type strain sequencing project: providing services to taxonomists for standard genome sequencing and annotation.</title>
        <authorList>
            <consortium name="The Broad Institute Genomics Platform"/>
            <consortium name="The Broad Institute Genome Sequencing Center for Infectious Disease"/>
            <person name="Wu L."/>
            <person name="Ma J."/>
        </authorList>
    </citation>
    <scope>NUCLEOTIDE SEQUENCE [LARGE SCALE GENOMIC DNA]</scope>
    <source>
        <strain evidence="7">JCM 16949</strain>
    </source>
</reference>
<comment type="similarity">
    <text evidence="2">Belongs to the adenosylhomocysteinase family.</text>
</comment>
<feature type="domain" description="S-adenosyl-L-homocysteine hydrolase NAD binding" evidence="5">
    <location>
        <begin position="173"/>
        <end position="334"/>
    </location>
</feature>
<dbReference type="Pfam" id="PF00670">
    <property type="entry name" value="AdoHcyase_NAD"/>
    <property type="match status" value="1"/>
</dbReference>
<evidence type="ECO:0000313" key="7">
    <source>
        <dbReference type="Proteomes" id="UP001501004"/>
    </source>
</evidence>
<dbReference type="SMART" id="SM00996">
    <property type="entry name" value="AdoHcyase"/>
    <property type="match status" value="1"/>
</dbReference>
<keyword evidence="4" id="KW-0520">NAD</keyword>
<keyword evidence="3" id="KW-0554">One-carbon metabolism</keyword>
<evidence type="ECO:0000259" key="5">
    <source>
        <dbReference type="SMART" id="SM00997"/>
    </source>
</evidence>